<dbReference type="Pfam" id="PF01648">
    <property type="entry name" value="ACPS"/>
    <property type="match status" value="1"/>
</dbReference>
<dbReference type="HAMAP" id="MF_00101">
    <property type="entry name" value="AcpS"/>
    <property type="match status" value="1"/>
</dbReference>
<feature type="binding site" evidence="8">
    <location>
        <position position="53"/>
    </location>
    <ligand>
        <name>Mg(2+)</name>
        <dbReference type="ChEBI" id="CHEBI:18420"/>
    </ligand>
</feature>
<keyword evidence="2 8" id="KW-0808">Transferase</keyword>
<dbReference type="InterPro" id="IPR008278">
    <property type="entry name" value="4-PPantetheinyl_Trfase_dom"/>
</dbReference>
<comment type="function">
    <text evidence="8">Transfers the 4'-phosphopantetheine moiety from coenzyme A to a Ser of acyl-carrier-protein.</text>
</comment>
<dbReference type="InterPro" id="IPR004568">
    <property type="entry name" value="Ppantetheine-prot_Trfase_dom"/>
</dbReference>
<dbReference type="SUPFAM" id="SSF56214">
    <property type="entry name" value="4'-phosphopantetheinyl transferase"/>
    <property type="match status" value="1"/>
</dbReference>
<evidence type="ECO:0000256" key="2">
    <source>
        <dbReference type="ARBA" id="ARBA00022679"/>
    </source>
</evidence>
<feature type="domain" description="4'-phosphopantetheinyl transferase" evidence="9">
    <location>
        <begin position="4"/>
        <end position="110"/>
    </location>
</feature>
<evidence type="ECO:0000313" key="11">
    <source>
        <dbReference type="Proteomes" id="UP000184334"/>
    </source>
</evidence>
<dbReference type="Proteomes" id="UP000184334">
    <property type="component" value="Unassembled WGS sequence"/>
</dbReference>
<keyword evidence="3 8" id="KW-0479">Metal-binding</keyword>
<comment type="caution">
    <text evidence="10">The sequence shown here is derived from an EMBL/GenBank/DDBJ whole genome shotgun (WGS) entry which is preliminary data.</text>
</comment>
<evidence type="ECO:0000256" key="6">
    <source>
        <dbReference type="ARBA" id="ARBA00023098"/>
    </source>
</evidence>
<organism evidence="10 11">
    <name type="scientific">Marinitoga hydrogenitolerans (strain DSM 16785 / JCM 12826 / AT1271)</name>
    <dbReference type="NCBI Taxonomy" id="1122195"/>
    <lineage>
        <taxon>Bacteria</taxon>
        <taxon>Thermotogati</taxon>
        <taxon>Thermotogota</taxon>
        <taxon>Thermotogae</taxon>
        <taxon>Petrotogales</taxon>
        <taxon>Petrotogaceae</taxon>
        <taxon>Marinitoga</taxon>
    </lineage>
</organism>
<dbReference type="RefSeq" id="WP_072865027.1">
    <property type="nucleotide sequence ID" value="NZ_FQUI01000024.1"/>
</dbReference>
<dbReference type="Gene3D" id="3.90.470.20">
    <property type="entry name" value="4'-phosphopantetheinyl transferase domain"/>
    <property type="match status" value="1"/>
</dbReference>
<keyword evidence="8" id="KW-0963">Cytoplasm</keyword>
<keyword evidence="4 8" id="KW-0276">Fatty acid metabolism</keyword>
<dbReference type="OrthoDB" id="517356at2"/>
<comment type="similarity">
    <text evidence="8">Belongs to the P-Pant transferase superfamily. AcpS family.</text>
</comment>
<dbReference type="STRING" id="1122195.SAMN02745164_01490"/>
<evidence type="ECO:0000313" key="10">
    <source>
        <dbReference type="EMBL" id="SHE95894.1"/>
    </source>
</evidence>
<name>A0A1M4XQL5_MARH1</name>
<dbReference type="GO" id="GO:0008897">
    <property type="term" value="F:holo-[acyl-carrier-protein] synthase activity"/>
    <property type="evidence" value="ECO:0007669"/>
    <property type="project" value="UniProtKB-UniRule"/>
</dbReference>
<comment type="cofactor">
    <cofactor evidence="8">
        <name>Mg(2+)</name>
        <dbReference type="ChEBI" id="CHEBI:18420"/>
    </cofactor>
</comment>
<keyword evidence="6 8" id="KW-0443">Lipid metabolism</keyword>
<dbReference type="GO" id="GO:0006633">
    <property type="term" value="P:fatty acid biosynthetic process"/>
    <property type="evidence" value="ECO:0007669"/>
    <property type="project" value="UniProtKB-UniRule"/>
</dbReference>
<evidence type="ECO:0000256" key="5">
    <source>
        <dbReference type="ARBA" id="ARBA00022842"/>
    </source>
</evidence>
<keyword evidence="5 8" id="KW-0460">Magnesium</keyword>
<dbReference type="GO" id="GO:0000287">
    <property type="term" value="F:magnesium ion binding"/>
    <property type="evidence" value="ECO:0007669"/>
    <property type="project" value="UniProtKB-UniRule"/>
</dbReference>
<dbReference type="NCBIfam" id="TIGR00556">
    <property type="entry name" value="pantethn_trn"/>
    <property type="match status" value="1"/>
</dbReference>
<dbReference type="GO" id="GO:0005737">
    <property type="term" value="C:cytoplasm"/>
    <property type="evidence" value="ECO:0007669"/>
    <property type="project" value="UniProtKB-SubCell"/>
</dbReference>
<accession>A0A1M4XQL5</accession>
<sequence>MIKGIGIDIVEIKRISCGIEKKILSEKEMKLLNKFKGENRKKEFIAGRFAVKEALIKSFGTFIPYNKISILNDAKGKPYLDEKSLDFLKNTFGNYNIHISISHEKNYAVSMVIIEGGER</sequence>
<dbReference type="InterPro" id="IPR037143">
    <property type="entry name" value="4-PPantetheinyl_Trfase_dom_sf"/>
</dbReference>
<evidence type="ECO:0000256" key="4">
    <source>
        <dbReference type="ARBA" id="ARBA00022832"/>
    </source>
</evidence>
<reference evidence="10" key="1">
    <citation type="submission" date="2016-11" db="EMBL/GenBank/DDBJ databases">
        <authorList>
            <person name="Varghese N."/>
            <person name="Submissions S."/>
        </authorList>
    </citation>
    <scope>NUCLEOTIDE SEQUENCE [LARGE SCALE GENOMIC DNA]</scope>
    <source>
        <strain evidence="10">DSM 16785</strain>
    </source>
</reference>
<proteinExistence type="inferred from homology"/>
<evidence type="ECO:0000259" key="9">
    <source>
        <dbReference type="Pfam" id="PF01648"/>
    </source>
</evidence>
<evidence type="ECO:0000256" key="3">
    <source>
        <dbReference type="ARBA" id="ARBA00022723"/>
    </source>
</evidence>
<dbReference type="AlphaFoldDB" id="A0A1M4XQL5"/>
<protein>
    <recommendedName>
        <fullName evidence="8">Holo-[acyl-carrier-protein] synthase</fullName>
        <shortName evidence="8">Holo-ACP synthase</shortName>
        <ecNumber evidence="8">2.7.8.7</ecNumber>
    </recommendedName>
    <alternativeName>
        <fullName evidence="8">4'-phosphopantetheinyl transferase AcpS</fullName>
    </alternativeName>
</protein>
<keyword evidence="1 8" id="KW-0444">Lipid biosynthesis</keyword>
<evidence type="ECO:0000256" key="7">
    <source>
        <dbReference type="ARBA" id="ARBA00023160"/>
    </source>
</evidence>
<feature type="binding site" evidence="8">
    <location>
        <position position="8"/>
    </location>
    <ligand>
        <name>Mg(2+)</name>
        <dbReference type="ChEBI" id="CHEBI:18420"/>
    </ligand>
</feature>
<dbReference type="InterPro" id="IPR002582">
    <property type="entry name" value="ACPS"/>
</dbReference>
<gene>
    <name evidence="8" type="primary">acpS</name>
    <name evidence="10" type="ORF">SAMN02745164_01490</name>
</gene>
<comment type="catalytic activity">
    <reaction evidence="8">
        <text>apo-[ACP] + CoA = holo-[ACP] + adenosine 3',5'-bisphosphate + H(+)</text>
        <dbReference type="Rhea" id="RHEA:12068"/>
        <dbReference type="Rhea" id="RHEA-COMP:9685"/>
        <dbReference type="Rhea" id="RHEA-COMP:9690"/>
        <dbReference type="ChEBI" id="CHEBI:15378"/>
        <dbReference type="ChEBI" id="CHEBI:29999"/>
        <dbReference type="ChEBI" id="CHEBI:57287"/>
        <dbReference type="ChEBI" id="CHEBI:58343"/>
        <dbReference type="ChEBI" id="CHEBI:64479"/>
        <dbReference type="EC" id="2.7.8.7"/>
    </reaction>
</comment>
<evidence type="ECO:0000256" key="1">
    <source>
        <dbReference type="ARBA" id="ARBA00022516"/>
    </source>
</evidence>
<keyword evidence="11" id="KW-1185">Reference proteome</keyword>
<dbReference type="NCBIfam" id="TIGR00516">
    <property type="entry name" value="acpS"/>
    <property type="match status" value="1"/>
</dbReference>
<comment type="subcellular location">
    <subcellularLocation>
        <location evidence="8">Cytoplasm</location>
    </subcellularLocation>
</comment>
<evidence type="ECO:0000256" key="8">
    <source>
        <dbReference type="HAMAP-Rule" id="MF_00101"/>
    </source>
</evidence>
<dbReference type="EC" id="2.7.8.7" evidence="8"/>
<keyword evidence="7 8" id="KW-0275">Fatty acid biosynthesis</keyword>
<dbReference type="EMBL" id="FQUI01000024">
    <property type="protein sequence ID" value="SHE95894.1"/>
    <property type="molecule type" value="Genomic_DNA"/>
</dbReference>